<comment type="caution">
    <text evidence="2">The sequence shown here is derived from an EMBL/GenBank/DDBJ whole genome shotgun (WGS) entry which is preliminary data.</text>
</comment>
<evidence type="ECO:0000313" key="3">
    <source>
        <dbReference type="Proteomes" id="UP001226867"/>
    </source>
</evidence>
<dbReference type="EMBL" id="JAUSRO010000016">
    <property type="protein sequence ID" value="MDP9902152.1"/>
    <property type="molecule type" value="Genomic_DNA"/>
</dbReference>
<accession>A0ABT9SFL7</accession>
<reference evidence="2 3" key="1">
    <citation type="submission" date="2023-07" db="EMBL/GenBank/DDBJ databases">
        <title>Sorghum-associated microbial communities from plants grown in Nebraska, USA.</title>
        <authorList>
            <person name="Schachtman D."/>
        </authorList>
    </citation>
    <scope>NUCLEOTIDE SEQUENCE [LARGE SCALE GENOMIC DNA]</scope>
    <source>
        <strain evidence="2 3">DS1607</strain>
    </source>
</reference>
<protein>
    <submittedName>
        <fullName evidence="2">CubicO group peptidase (Beta-lactamase class C family)</fullName>
    </submittedName>
</protein>
<evidence type="ECO:0000313" key="2">
    <source>
        <dbReference type="EMBL" id="MDP9902152.1"/>
    </source>
</evidence>
<dbReference type="PANTHER" id="PTHR43283">
    <property type="entry name" value="BETA-LACTAMASE-RELATED"/>
    <property type="match status" value="1"/>
</dbReference>
<dbReference type="Gene3D" id="3.40.710.10">
    <property type="entry name" value="DD-peptidase/beta-lactamase superfamily"/>
    <property type="match status" value="1"/>
</dbReference>
<dbReference type="InterPro" id="IPR001466">
    <property type="entry name" value="Beta-lactam-related"/>
</dbReference>
<sequence length="261" mass="28971">MTMRHLLVPLLTYLPQGYVHRQNPLDDRAESKTDLVSDPRIGQVTTRMVLNHTTGLPNWSKAPLHFDADPGATWQYSGEGYMLLQRAVEMVTGQSLDAFMRSQVFEPLSMQSSAYTWGANSVGTLVPTMASDGTKRKLKPFAVPVVPTSLYTSAPDYGRFVVALLNDRAALEKITASPVTVSRQLDLQWGLGWAIERADDGPFIWHWGNNLGYRSFVMASVRTGDGFVMFTDSDDDMALAEPIAQAMLAGKHKLFDFAMLH</sequence>
<gene>
    <name evidence="2" type="ORF">J2W36_004428</name>
</gene>
<dbReference type="InterPro" id="IPR012338">
    <property type="entry name" value="Beta-lactam/transpept-like"/>
</dbReference>
<keyword evidence="3" id="KW-1185">Reference proteome</keyword>
<dbReference type="PANTHER" id="PTHR43283:SF18">
    <property type="match status" value="1"/>
</dbReference>
<organism evidence="2 3">
    <name type="scientific">Variovorax ginsengisoli</name>
    <dbReference type="NCBI Taxonomy" id="363844"/>
    <lineage>
        <taxon>Bacteria</taxon>
        <taxon>Pseudomonadati</taxon>
        <taxon>Pseudomonadota</taxon>
        <taxon>Betaproteobacteria</taxon>
        <taxon>Burkholderiales</taxon>
        <taxon>Comamonadaceae</taxon>
        <taxon>Variovorax</taxon>
    </lineage>
</organism>
<dbReference type="Pfam" id="PF00144">
    <property type="entry name" value="Beta-lactamase"/>
    <property type="match status" value="1"/>
</dbReference>
<dbReference type="Proteomes" id="UP001226867">
    <property type="component" value="Unassembled WGS sequence"/>
</dbReference>
<feature type="domain" description="Beta-lactamase-related" evidence="1">
    <location>
        <begin position="38"/>
        <end position="241"/>
    </location>
</feature>
<dbReference type="SUPFAM" id="SSF56601">
    <property type="entry name" value="beta-lactamase/transpeptidase-like"/>
    <property type="match status" value="1"/>
</dbReference>
<evidence type="ECO:0000259" key="1">
    <source>
        <dbReference type="Pfam" id="PF00144"/>
    </source>
</evidence>
<proteinExistence type="predicted"/>
<dbReference type="InterPro" id="IPR050789">
    <property type="entry name" value="Diverse_Enzym_Activities"/>
</dbReference>
<name>A0ABT9SFL7_9BURK</name>